<protein>
    <submittedName>
        <fullName evidence="1">Uncharacterized protein</fullName>
    </submittedName>
</protein>
<accession>A0ABT3Z7N4</accession>
<gene>
    <name evidence="1" type="ORF">OEG84_06010</name>
</gene>
<dbReference type="Gene3D" id="3.40.50.1820">
    <property type="entry name" value="alpha/beta hydrolase"/>
    <property type="match status" value="1"/>
</dbReference>
<sequence>MAKQIAVAVIHGIGSFGKRPGDSAALSFSKDLARLVRTRIDRDHAGHFASRVAWREIFYSDITEKNQNAYFERVKNKLNYDGLREFAIKNLGDAAAYHNAPGDPNHDIYRDIHARCDTVLKELEEDTEAGAPLIVLAHSMGGHVFADHIWDRQHDQRLTTQRISSCNTIAALMTFGCNIPLFTFAYSFDQILCIANPGTDLPAALQRQPWWLNFYDKDDVLGYPLENLGIGYKSLADAGGLKDRQINSGSWLSSWNPLSHSGYWRDADFVDEVADMVQSTLDRV</sequence>
<evidence type="ECO:0000313" key="1">
    <source>
        <dbReference type="EMBL" id="MCY0147276.1"/>
    </source>
</evidence>
<dbReference type="Proteomes" id="UP001073227">
    <property type="component" value="Unassembled WGS sequence"/>
</dbReference>
<dbReference type="InterPro" id="IPR029058">
    <property type="entry name" value="AB_hydrolase_fold"/>
</dbReference>
<organism evidence="1 2">
    <name type="scientific">Hoeflea algicola</name>
    <dbReference type="NCBI Taxonomy" id="2983763"/>
    <lineage>
        <taxon>Bacteria</taxon>
        <taxon>Pseudomonadati</taxon>
        <taxon>Pseudomonadota</taxon>
        <taxon>Alphaproteobacteria</taxon>
        <taxon>Hyphomicrobiales</taxon>
        <taxon>Rhizobiaceae</taxon>
        <taxon>Hoeflea</taxon>
    </lineage>
</organism>
<evidence type="ECO:0000313" key="2">
    <source>
        <dbReference type="Proteomes" id="UP001073227"/>
    </source>
</evidence>
<reference evidence="1" key="1">
    <citation type="submission" date="2022-10" db="EMBL/GenBank/DDBJ databases">
        <title>Hoeflea sp. G2-23, isolated from marine algae.</title>
        <authorList>
            <person name="Kristyanto S."/>
            <person name="Kim J.M."/>
            <person name="Jeon C.O."/>
        </authorList>
    </citation>
    <scope>NUCLEOTIDE SEQUENCE</scope>
    <source>
        <strain evidence="1">G2-23</strain>
    </source>
</reference>
<name>A0ABT3Z7N4_9HYPH</name>
<dbReference type="RefSeq" id="WP_267652879.1">
    <property type="nucleotide sequence ID" value="NZ_JAOVZR010000001.1"/>
</dbReference>
<comment type="caution">
    <text evidence="1">The sequence shown here is derived from an EMBL/GenBank/DDBJ whole genome shotgun (WGS) entry which is preliminary data.</text>
</comment>
<keyword evidence="2" id="KW-1185">Reference proteome</keyword>
<proteinExistence type="predicted"/>
<dbReference type="EMBL" id="JAOVZR010000001">
    <property type="protein sequence ID" value="MCY0147276.1"/>
    <property type="molecule type" value="Genomic_DNA"/>
</dbReference>
<dbReference type="SUPFAM" id="SSF53474">
    <property type="entry name" value="alpha/beta-Hydrolases"/>
    <property type="match status" value="1"/>
</dbReference>